<feature type="region of interest" description="Disordered" evidence="1">
    <location>
        <begin position="159"/>
        <end position="222"/>
    </location>
</feature>
<protein>
    <submittedName>
        <fullName evidence="2">Uncharacterized protein</fullName>
    </submittedName>
</protein>
<feature type="compositionally biased region" description="Basic and acidic residues" evidence="1">
    <location>
        <begin position="271"/>
        <end position="293"/>
    </location>
</feature>
<organism evidence="2 3">
    <name type="scientific">Tenebrio molitor</name>
    <name type="common">Yellow mealworm beetle</name>
    <dbReference type="NCBI Taxonomy" id="7067"/>
    <lineage>
        <taxon>Eukaryota</taxon>
        <taxon>Metazoa</taxon>
        <taxon>Ecdysozoa</taxon>
        <taxon>Arthropoda</taxon>
        <taxon>Hexapoda</taxon>
        <taxon>Insecta</taxon>
        <taxon>Pterygota</taxon>
        <taxon>Neoptera</taxon>
        <taxon>Endopterygota</taxon>
        <taxon>Coleoptera</taxon>
        <taxon>Polyphaga</taxon>
        <taxon>Cucujiformia</taxon>
        <taxon>Tenebrionidae</taxon>
        <taxon>Tenebrio</taxon>
    </lineage>
</organism>
<name>A0A8J6LGM3_TENMO</name>
<feature type="compositionally biased region" description="Basic and acidic residues" evidence="1">
    <location>
        <begin position="301"/>
        <end position="311"/>
    </location>
</feature>
<feature type="compositionally biased region" description="Basic residues" evidence="1">
    <location>
        <begin position="192"/>
        <end position="206"/>
    </location>
</feature>
<accession>A0A8J6LGM3</accession>
<feature type="compositionally biased region" description="Basic and acidic residues" evidence="1">
    <location>
        <begin position="329"/>
        <end position="338"/>
    </location>
</feature>
<dbReference type="Proteomes" id="UP000719412">
    <property type="component" value="Unassembled WGS sequence"/>
</dbReference>
<comment type="caution">
    <text evidence="2">The sequence shown here is derived from an EMBL/GenBank/DDBJ whole genome shotgun (WGS) entry which is preliminary data.</text>
</comment>
<dbReference type="EMBL" id="JABDTM020026108">
    <property type="protein sequence ID" value="KAH0812376.1"/>
    <property type="molecule type" value="Genomic_DNA"/>
</dbReference>
<proteinExistence type="predicted"/>
<keyword evidence="3" id="KW-1185">Reference proteome</keyword>
<evidence type="ECO:0000256" key="1">
    <source>
        <dbReference type="SAM" id="MobiDB-lite"/>
    </source>
</evidence>
<evidence type="ECO:0000313" key="3">
    <source>
        <dbReference type="Proteomes" id="UP000719412"/>
    </source>
</evidence>
<dbReference type="AlphaFoldDB" id="A0A8J6LGM3"/>
<reference evidence="2" key="1">
    <citation type="journal article" date="2020" name="J Insects Food Feed">
        <title>The yellow mealworm (Tenebrio molitor) genome: a resource for the emerging insects as food and feed industry.</title>
        <authorList>
            <person name="Eriksson T."/>
            <person name="Andere A."/>
            <person name="Kelstrup H."/>
            <person name="Emery V."/>
            <person name="Picard C."/>
        </authorList>
    </citation>
    <scope>NUCLEOTIDE SEQUENCE</scope>
    <source>
        <strain evidence="2">Stoneville</strain>
        <tissue evidence="2">Whole head</tissue>
    </source>
</reference>
<reference evidence="2" key="2">
    <citation type="submission" date="2021-08" db="EMBL/GenBank/DDBJ databases">
        <authorList>
            <person name="Eriksson T."/>
        </authorList>
    </citation>
    <scope>NUCLEOTIDE SEQUENCE</scope>
    <source>
        <strain evidence="2">Stoneville</strain>
        <tissue evidence="2">Whole head</tissue>
    </source>
</reference>
<feature type="region of interest" description="Disordered" evidence="1">
    <location>
        <begin position="263"/>
        <end position="338"/>
    </location>
</feature>
<gene>
    <name evidence="2" type="ORF">GEV33_010416</name>
</gene>
<evidence type="ECO:0000313" key="2">
    <source>
        <dbReference type="EMBL" id="KAH0812376.1"/>
    </source>
</evidence>
<sequence length="338" mass="39157">MENAPPNYPRPWKNPSFQVSVTLPRVYAKSSAVCRSDLHFLDEKSPSVHSRTSELTVRNVSTCVKLNCRIIGSEMRFSVVRSIRRPRHEIRSRWCFTRPSAQHVERVHGVEKWPGGVHANRRINQPPFDTDLHPRRRTVLADPDLHILMRICGASPPALSHSPFRSRRQVDQNSNGPRRINKRWKNSTPTHRSLHSTPPHKNRCCHKSAQTGSSGGTRCRGVVSEDRTLLRDSFWQRIRYSRFPTSLLSSMIYITCIKTKRENSMRTQTRTPKEIYDKVKGENGTGRDQERNGKGAGAAEGDNKNNKVYSERRKKRNVEEEWNMEDADREQLCKEERR</sequence>